<keyword evidence="1" id="KW-0812">Transmembrane</keyword>
<evidence type="ECO:0000256" key="1">
    <source>
        <dbReference type="SAM" id="Phobius"/>
    </source>
</evidence>
<gene>
    <name evidence="2" type="ORF">Bfra_007148</name>
</gene>
<feature type="transmembrane region" description="Helical" evidence="1">
    <location>
        <begin position="304"/>
        <end position="329"/>
    </location>
</feature>
<feature type="transmembrane region" description="Helical" evidence="1">
    <location>
        <begin position="360"/>
        <end position="380"/>
    </location>
</feature>
<feature type="transmembrane region" description="Helical" evidence="1">
    <location>
        <begin position="199"/>
        <end position="221"/>
    </location>
</feature>
<sequence>MHFNRKFLLRYALGTIPVGLSFRTNVEECLIMTRHGITKVAAAKLILPTQNIDGADVTKRQKKVSRRTEGIGNSTAKLVFDMAFTQLTPVKEFYQEPTLHQIPSQSHFVGLRGFLVIQSFLWTFLNTLVPTAVTGTPNSDGPVYQEMLRKVVSVLFWNESLIYSAFILISARTICTPFLNKPSHDFVASSSFRRGLRLWFPSAFSLAIIYIVFTCIGTSYIDEFKTATNNTTIDTPYMIPNALAYFNSVFILFWTNKKFDLQAANYAFPSQTLWVISVLFQQSYTVYMTMVIIPYVRKSWRVKAFIGFIATAWWVDSWAWYSITGLLLADMSINMNFQMRAQAGISLGTWRGRKFRMPVWPLYTILTMAGLIMMYIWAAWRPQDVYKEVRIHTGEYSTGGLNDVVMEAGTPMARDDNYLFLLGTFLVLETWSFPQAVFRNPFLMYLGRRSLSWFLVQSIIIYSVGIKLFTHLTETKNASFEAATTACFFVCLLTVIPSAEIFYRLIDFPSQAFARITFDWIRK</sequence>
<accession>A0A8H6AHK5</accession>
<name>A0A8H6AHK5_9HELO</name>
<feature type="transmembrane region" description="Helical" evidence="1">
    <location>
        <begin position="109"/>
        <end position="129"/>
    </location>
</feature>
<feature type="transmembrane region" description="Helical" evidence="1">
    <location>
        <begin position="450"/>
        <end position="470"/>
    </location>
</feature>
<proteinExistence type="predicted"/>
<comment type="caution">
    <text evidence="2">The sequence shown here is derived from an EMBL/GenBank/DDBJ whole genome shotgun (WGS) entry which is preliminary data.</text>
</comment>
<keyword evidence="3" id="KW-1185">Reference proteome</keyword>
<organism evidence="2 3">
    <name type="scientific">Botrytis fragariae</name>
    <dbReference type="NCBI Taxonomy" id="1964551"/>
    <lineage>
        <taxon>Eukaryota</taxon>
        <taxon>Fungi</taxon>
        <taxon>Dikarya</taxon>
        <taxon>Ascomycota</taxon>
        <taxon>Pezizomycotina</taxon>
        <taxon>Leotiomycetes</taxon>
        <taxon>Helotiales</taxon>
        <taxon>Sclerotiniaceae</taxon>
        <taxon>Botrytis</taxon>
    </lineage>
</organism>
<dbReference type="RefSeq" id="XP_037186902.1">
    <property type="nucleotide sequence ID" value="XM_037337522.1"/>
</dbReference>
<evidence type="ECO:0000313" key="3">
    <source>
        <dbReference type="Proteomes" id="UP000531561"/>
    </source>
</evidence>
<evidence type="ECO:0008006" key="4">
    <source>
        <dbReference type="Google" id="ProtNLM"/>
    </source>
</evidence>
<reference evidence="2 3" key="1">
    <citation type="journal article" date="2020" name="Phytopathology">
        <title>A high-quality genome resource of Botrytis fragariae, a new and rapidly spreading fungal pathogen causing strawberry gray mold in the U.S.A.</title>
        <authorList>
            <person name="Wu Y."/>
            <person name="Saski C.A."/>
            <person name="Schnabel G."/>
            <person name="Xiao S."/>
            <person name="Hu M."/>
        </authorList>
    </citation>
    <scope>NUCLEOTIDE SEQUENCE [LARGE SCALE GENOMIC DNA]</scope>
    <source>
        <strain evidence="2 3">BVB16</strain>
    </source>
</reference>
<feature type="transmembrane region" description="Helical" evidence="1">
    <location>
        <begin position="418"/>
        <end position="438"/>
    </location>
</feature>
<protein>
    <recommendedName>
        <fullName evidence="4">Acyltransferase 3 domain-containing protein</fullName>
    </recommendedName>
</protein>
<feature type="transmembrane region" description="Helical" evidence="1">
    <location>
        <begin position="482"/>
        <end position="506"/>
    </location>
</feature>
<dbReference type="OrthoDB" id="3363151at2759"/>
<evidence type="ECO:0000313" key="2">
    <source>
        <dbReference type="EMBL" id="KAF5867953.1"/>
    </source>
</evidence>
<dbReference type="GeneID" id="59261214"/>
<keyword evidence="1" id="KW-0472">Membrane</keyword>
<dbReference type="AlphaFoldDB" id="A0A8H6AHK5"/>
<keyword evidence="1" id="KW-1133">Transmembrane helix</keyword>
<dbReference type="EMBL" id="JABFCT010000026">
    <property type="protein sequence ID" value="KAF5867953.1"/>
    <property type="molecule type" value="Genomic_DNA"/>
</dbReference>
<feature type="transmembrane region" description="Helical" evidence="1">
    <location>
        <begin position="237"/>
        <end position="254"/>
    </location>
</feature>
<dbReference type="Proteomes" id="UP000531561">
    <property type="component" value="Unassembled WGS sequence"/>
</dbReference>